<comment type="similarity">
    <text evidence="1">Belongs to the RelE toxin family.</text>
</comment>
<dbReference type="AlphaFoldDB" id="A0A933MIM9"/>
<accession>A0A933MIM9</accession>
<dbReference type="PANTHER" id="PTHR33755:SF5">
    <property type="entry name" value="TYPE II TOXIN-ANTITOXIN SYSTEM RELE_PARE FAMILY TOXIN"/>
    <property type="match status" value="1"/>
</dbReference>
<dbReference type="Pfam" id="PF05016">
    <property type="entry name" value="ParE_toxin"/>
    <property type="match status" value="1"/>
</dbReference>
<dbReference type="InterPro" id="IPR035093">
    <property type="entry name" value="RelE/ParE_toxin_dom_sf"/>
</dbReference>
<evidence type="ECO:0000256" key="2">
    <source>
        <dbReference type="ARBA" id="ARBA00022649"/>
    </source>
</evidence>
<evidence type="ECO:0000256" key="1">
    <source>
        <dbReference type="ARBA" id="ARBA00006226"/>
    </source>
</evidence>
<proteinExistence type="inferred from homology"/>
<comment type="caution">
    <text evidence="3">The sequence shown here is derived from an EMBL/GenBank/DDBJ whole genome shotgun (WGS) entry which is preliminary data.</text>
</comment>
<sequence>MVKWTIPAKRDLRLIFDYIALDSKFYARKVAFEIIEKTENLKFFPEIGRVVPEIGDPRIREIIVYSYRLVYEISAKKIEILALIHAKRNFIYTDVILRP</sequence>
<dbReference type="InterPro" id="IPR051803">
    <property type="entry name" value="TA_system_RelE-like_toxin"/>
</dbReference>
<protein>
    <submittedName>
        <fullName evidence="3">Type II toxin-antitoxin system RelE/ParE family toxin</fullName>
    </submittedName>
</protein>
<reference evidence="3" key="1">
    <citation type="submission" date="2020-07" db="EMBL/GenBank/DDBJ databases">
        <title>Huge and variable diversity of episymbiotic CPR bacteria and DPANN archaea in groundwater ecosystems.</title>
        <authorList>
            <person name="He C.Y."/>
            <person name="Keren R."/>
            <person name="Whittaker M."/>
            <person name="Farag I.F."/>
            <person name="Doudna J."/>
            <person name="Cate J.H.D."/>
            <person name="Banfield J.F."/>
        </authorList>
    </citation>
    <scope>NUCLEOTIDE SEQUENCE</scope>
    <source>
        <strain evidence="3">NC_groundwater_1520_Pr4_B-0.1um_53_5</strain>
    </source>
</reference>
<evidence type="ECO:0000313" key="3">
    <source>
        <dbReference type="EMBL" id="MBI4725794.1"/>
    </source>
</evidence>
<evidence type="ECO:0000313" key="4">
    <source>
        <dbReference type="Proteomes" id="UP000736328"/>
    </source>
</evidence>
<dbReference type="PANTHER" id="PTHR33755">
    <property type="entry name" value="TOXIN PARE1-RELATED"/>
    <property type="match status" value="1"/>
</dbReference>
<dbReference type="Proteomes" id="UP000736328">
    <property type="component" value="Unassembled WGS sequence"/>
</dbReference>
<keyword evidence="2" id="KW-1277">Toxin-antitoxin system</keyword>
<dbReference type="InterPro" id="IPR007712">
    <property type="entry name" value="RelE/ParE_toxin"/>
</dbReference>
<dbReference type="EMBL" id="JACQXR010000009">
    <property type="protein sequence ID" value="MBI4725794.1"/>
    <property type="molecule type" value="Genomic_DNA"/>
</dbReference>
<dbReference type="Gene3D" id="3.30.2310.20">
    <property type="entry name" value="RelE-like"/>
    <property type="match status" value="1"/>
</dbReference>
<name>A0A933MIM9_UNCT6</name>
<organism evidence="3 4">
    <name type="scientific">candidate division TA06 bacterium</name>
    <dbReference type="NCBI Taxonomy" id="2250710"/>
    <lineage>
        <taxon>Bacteria</taxon>
        <taxon>Bacteria division TA06</taxon>
    </lineage>
</organism>
<gene>
    <name evidence="3" type="ORF">HY768_00975</name>
</gene>